<reference evidence="1" key="1">
    <citation type="submission" date="2023-07" db="EMBL/GenBank/DDBJ databases">
        <title>draft genome sequence of fig (Ficus carica).</title>
        <authorList>
            <person name="Takahashi T."/>
            <person name="Nishimura K."/>
        </authorList>
    </citation>
    <scope>NUCLEOTIDE SEQUENCE</scope>
</reference>
<protein>
    <submittedName>
        <fullName evidence="1">Uncharacterized protein</fullName>
    </submittedName>
</protein>
<accession>A0AA88DC76</accession>
<comment type="caution">
    <text evidence="1">The sequence shown here is derived from an EMBL/GenBank/DDBJ whole genome shotgun (WGS) entry which is preliminary data.</text>
</comment>
<organism evidence="1 2">
    <name type="scientific">Ficus carica</name>
    <name type="common">Common fig</name>
    <dbReference type="NCBI Taxonomy" id="3494"/>
    <lineage>
        <taxon>Eukaryota</taxon>
        <taxon>Viridiplantae</taxon>
        <taxon>Streptophyta</taxon>
        <taxon>Embryophyta</taxon>
        <taxon>Tracheophyta</taxon>
        <taxon>Spermatophyta</taxon>
        <taxon>Magnoliopsida</taxon>
        <taxon>eudicotyledons</taxon>
        <taxon>Gunneridae</taxon>
        <taxon>Pentapetalae</taxon>
        <taxon>rosids</taxon>
        <taxon>fabids</taxon>
        <taxon>Rosales</taxon>
        <taxon>Moraceae</taxon>
        <taxon>Ficeae</taxon>
        <taxon>Ficus</taxon>
    </lineage>
</organism>
<proteinExistence type="predicted"/>
<evidence type="ECO:0000313" key="1">
    <source>
        <dbReference type="EMBL" id="GMN33384.1"/>
    </source>
</evidence>
<dbReference type="EMBL" id="BTGU01000004">
    <property type="protein sequence ID" value="GMN33384.1"/>
    <property type="molecule type" value="Genomic_DNA"/>
</dbReference>
<gene>
    <name evidence="1" type="ORF">TIFTF001_004124</name>
</gene>
<name>A0AA88DC76_FICCA</name>
<keyword evidence="2" id="KW-1185">Reference proteome</keyword>
<sequence>MLEEGLKKMPGCSMIEVRNKVTAFVAGNHSCPFTLELYKMLNVLEFEMRNPCFAGFYRTKYCSCTIGV</sequence>
<evidence type="ECO:0000313" key="2">
    <source>
        <dbReference type="Proteomes" id="UP001187192"/>
    </source>
</evidence>
<dbReference type="AlphaFoldDB" id="A0AA88DC76"/>
<dbReference type="Proteomes" id="UP001187192">
    <property type="component" value="Unassembled WGS sequence"/>
</dbReference>